<sequence>MTPFHACPSRIPGKVDNPKLRNPKVRMRAPTRVHIQVKMDRSYPYLRLDVIVTLAEDITHSWRTFHLVDRSFLRFIIGDLPLLADSPIDWTYSEPLSASGTLSEQYSTFKGQSYLLRLAILLGLHDEEIRHELQHGWAHSIRTAWLVDFIYIRALNATGESYQRDACHGFLLLIFETIMFPYSSNLIDRALAQTDIPHAESSIQGAMRTELQSIREERDRLRCELVDIRAELTDQRELHRELAQTHTHIANQEREIARLSAMLDRTRAKARKVSHP</sequence>
<keyword evidence="3" id="KW-1185">Reference proteome</keyword>
<name>A0A2I0L5J2_PUNGR</name>
<dbReference type="EMBL" id="PGOL01000134">
    <property type="protein sequence ID" value="PKI75987.1"/>
    <property type="molecule type" value="Genomic_DNA"/>
</dbReference>
<proteinExistence type="predicted"/>
<feature type="coiled-coil region" evidence="1">
    <location>
        <begin position="211"/>
        <end position="269"/>
    </location>
</feature>
<dbReference type="AlphaFoldDB" id="A0A2I0L5J2"/>
<evidence type="ECO:0000313" key="2">
    <source>
        <dbReference type="EMBL" id="PKI75987.1"/>
    </source>
</evidence>
<protein>
    <submittedName>
        <fullName evidence="2">Uncharacterized protein</fullName>
    </submittedName>
</protein>
<dbReference type="Proteomes" id="UP000233551">
    <property type="component" value="Unassembled WGS sequence"/>
</dbReference>
<organism evidence="2 3">
    <name type="scientific">Punica granatum</name>
    <name type="common">Pomegranate</name>
    <dbReference type="NCBI Taxonomy" id="22663"/>
    <lineage>
        <taxon>Eukaryota</taxon>
        <taxon>Viridiplantae</taxon>
        <taxon>Streptophyta</taxon>
        <taxon>Embryophyta</taxon>
        <taxon>Tracheophyta</taxon>
        <taxon>Spermatophyta</taxon>
        <taxon>Magnoliopsida</taxon>
        <taxon>eudicotyledons</taxon>
        <taxon>Gunneridae</taxon>
        <taxon>Pentapetalae</taxon>
        <taxon>rosids</taxon>
        <taxon>malvids</taxon>
        <taxon>Myrtales</taxon>
        <taxon>Lythraceae</taxon>
        <taxon>Punica</taxon>
    </lineage>
</organism>
<evidence type="ECO:0000256" key="1">
    <source>
        <dbReference type="SAM" id="Coils"/>
    </source>
</evidence>
<reference evidence="2 3" key="1">
    <citation type="submission" date="2017-11" db="EMBL/GenBank/DDBJ databases">
        <title>De-novo sequencing of pomegranate (Punica granatum L.) genome.</title>
        <authorList>
            <person name="Akparov Z."/>
            <person name="Amiraslanov A."/>
            <person name="Hajiyeva S."/>
            <person name="Abbasov M."/>
            <person name="Kaur K."/>
            <person name="Hamwieh A."/>
            <person name="Solovyev V."/>
            <person name="Salamov A."/>
            <person name="Braich B."/>
            <person name="Kosarev P."/>
            <person name="Mahmoud A."/>
            <person name="Hajiyev E."/>
            <person name="Babayeva S."/>
            <person name="Izzatullayeva V."/>
            <person name="Mammadov A."/>
            <person name="Mammadov A."/>
            <person name="Sharifova S."/>
            <person name="Ojaghi J."/>
            <person name="Eynullazada K."/>
            <person name="Bayramov B."/>
            <person name="Abdulazimova A."/>
            <person name="Shahmuradov I."/>
        </authorList>
    </citation>
    <scope>NUCLEOTIDE SEQUENCE [LARGE SCALE GENOMIC DNA]</scope>
    <source>
        <strain evidence="3">cv. AG2017</strain>
        <tissue evidence="2">Leaf</tissue>
    </source>
</reference>
<comment type="caution">
    <text evidence="2">The sequence shown here is derived from an EMBL/GenBank/DDBJ whole genome shotgun (WGS) entry which is preliminary data.</text>
</comment>
<evidence type="ECO:0000313" key="3">
    <source>
        <dbReference type="Proteomes" id="UP000233551"/>
    </source>
</evidence>
<gene>
    <name evidence="2" type="ORF">CRG98_003645</name>
</gene>
<keyword evidence="1" id="KW-0175">Coiled coil</keyword>
<accession>A0A2I0L5J2</accession>